<organism evidence="1">
    <name type="scientific">uncultured Sulfurovum sp</name>
    <dbReference type="NCBI Taxonomy" id="269237"/>
    <lineage>
        <taxon>Bacteria</taxon>
        <taxon>Pseudomonadati</taxon>
        <taxon>Campylobacterota</taxon>
        <taxon>Epsilonproteobacteria</taxon>
        <taxon>Campylobacterales</taxon>
        <taxon>Sulfurovaceae</taxon>
        <taxon>Sulfurovum</taxon>
        <taxon>environmental samples</taxon>
    </lineage>
</organism>
<dbReference type="EMBL" id="CACVAR010000042">
    <property type="protein sequence ID" value="CAA6799385.1"/>
    <property type="molecule type" value="Genomic_DNA"/>
</dbReference>
<reference evidence="1" key="1">
    <citation type="submission" date="2020-01" db="EMBL/GenBank/DDBJ databases">
        <authorList>
            <person name="Meier V. D."/>
            <person name="Meier V D."/>
        </authorList>
    </citation>
    <scope>NUCLEOTIDE SEQUENCE</scope>
    <source>
        <strain evidence="1">HLG_WM_MAG_03</strain>
    </source>
</reference>
<evidence type="ECO:0000313" key="1">
    <source>
        <dbReference type="EMBL" id="CAA6799385.1"/>
    </source>
</evidence>
<name>A0A6S6RSY4_9BACT</name>
<sequence>MIGNTKEFLTVLNRNKILIEELFEKRDRDVYLNDIASDINFSEKIEYFVNVGILESEEEPFVLNDVLISFLENMLETNRRVEIQVVNEDLEYLKNKISDYKNRDLIHKQKEYLREIKRTLLRINKTIMMGFKVISERVTLEYTTQTNYIEKIIELNRYRKKIEELISAEKEVDYIIIRELEFFKKSHNKEILQVFYQLSNTLRELRISLVELQQIVIDYINKSQEKKAFFEKVLKLREMIKNQEIKQKTDIEELIQQDRYRQLFIVKEKSFKTQLSLDAVHYYEDEFEERVKRVIFDIEISQKIVQKAPKITEELLSSSIEYSNEVDKYALQRVFRGTSLDLFTFLDNKQYQIEMSLEDKLLIYAQMITLFEQEYDYTDKYKLYDNYKILDIYNKIEQRG</sequence>
<accession>A0A6S6RSY4</accession>
<protein>
    <submittedName>
        <fullName evidence="1">Uncharacterized protein</fullName>
    </submittedName>
</protein>
<proteinExistence type="predicted"/>
<gene>
    <name evidence="1" type="ORF">HELGO_WM30667</name>
</gene>
<dbReference type="AlphaFoldDB" id="A0A6S6RSY4"/>